<dbReference type="AlphaFoldDB" id="A0A8J7T9J1"/>
<evidence type="ECO:0000256" key="1">
    <source>
        <dbReference type="ARBA" id="ARBA00022723"/>
    </source>
</evidence>
<reference evidence="7" key="1">
    <citation type="journal article" date="2021" name="Cell">
        <title>Tracing the genetic footprints of vertebrate landing in non-teleost ray-finned fishes.</title>
        <authorList>
            <person name="Bi X."/>
            <person name="Wang K."/>
            <person name="Yang L."/>
            <person name="Pan H."/>
            <person name="Jiang H."/>
            <person name="Wei Q."/>
            <person name="Fang M."/>
            <person name="Yu H."/>
            <person name="Zhu C."/>
            <person name="Cai Y."/>
            <person name="He Y."/>
            <person name="Gan X."/>
            <person name="Zeng H."/>
            <person name="Yu D."/>
            <person name="Zhu Y."/>
            <person name="Jiang H."/>
            <person name="Qiu Q."/>
            <person name="Yang H."/>
            <person name="Zhang Y.E."/>
            <person name="Wang W."/>
            <person name="Zhu M."/>
            <person name="He S."/>
            <person name="Zhang G."/>
        </authorList>
    </citation>
    <scope>NUCLEOTIDE SEQUENCE</scope>
    <source>
        <strain evidence="7">Allg_001</strain>
    </source>
</reference>
<keyword evidence="1" id="KW-0479">Metal-binding</keyword>
<dbReference type="EMBL" id="JAAWVO010020307">
    <property type="protein sequence ID" value="MBN3315304.1"/>
    <property type="molecule type" value="Genomic_DNA"/>
</dbReference>
<evidence type="ECO:0000313" key="7">
    <source>
        <dbReference type="EMBL" id="MBN3315304.1"/>
    </source>
</evidence>
<dbReference type="GO" id="GO:0000978">
    <property type="term" value="F:RNA polymerase II cis-regulatory region sequence-specific DNA binding"/>
    <property type="evidence" value="ECO:0007669"/>
    <property type="project" value="TreeGrafter"/>
</dbReference>
<dbReference type="GO" id="GO:0008270">
    <property type="term" value="F:zinc ion binding"/>
    <property type="evidence" value="ECO:0007669"/>
    <property type="project" value="UniProtKB-KW"/>
</dbReference>
<feature type="domain" description="C2H2-type" evidence="6">
    <location>
        <begin position="302"/>
        <end position="329"/>
    </location>
</feature>
<proteinExistence type="predicted"/>
<keyword evidence="4" id="KW-0862">Zinc</keyword>
<dbReference type="PANTHER" id="PTHR23235">
    <property type="entry name" value="KRUEPPEL-LIKE TRANSCRIPTION FACTOR"/>
    <property type="match status" value="1"/>
</dbReference>
<evidence type="ECO:0000313" key="8">
    <source>
        <dbReference type="Proteomes" id="UP000736164"/>
    </source>
</evidence>
<organism evidence="7 8">
    <name type="scientific">Atractosteus spatula</name>
    <name type="common">Alligator gar</name>
    <name type="synonym">Lepisosteus spatula</name>
    <dbReference type="NCBI Taxonomy" id="7917"/>
    <lineage>
        <taxon>Eukaryota</taxon>
        <taxon>Metazoa</taxon>
        <taxon>Chordata</taxon>
        <taxon>Craniata</taxon>
        <taxon>Vertebrata</taxon>
        <taxon>Euteleostomi</taxon>
        <taxon>Actinopterygii</taxon>
        <taxon>Neopterygii</taxon>
        <taxon>Holostei</taxon>
        <taxon>Semionotiformes</taxon>
        <taxon>Lepisosteidae</taxon>
        <taxon>Atractosteus</taxon>
    </lineage>
</organism>
<name>A0A8J7T9J1_ATRSP</name>
<dbReference type="Proteomes" id="UP000736164">
    <property type="component" value="Unassembled WGS sequence"/>
</dbReference>
<feature type="non-terminal residue" evidence="7">
    <location>
        <position position="1"/>
    </location>
</feature>
<feature type="domain" description="C2H2-type" evidence="6">
    <location>
        <begin position="244"/>
        <end position="273"/>
    </location>
</feature>
<comment type="caution">
    <text evidence="7">The sequence shown here is derived from an EMBL/GenBank/DDBJ whole genome shotgun (WGS) entry which is preliminary data.</text>
</comment>
<keyword evidence="3 5" id="KW-0863">Zinc-finger</keyword>
<sequence>MLQFPRVHVLPVLKNSGRSRTVHMPTLLADGPMAGAQGGAAGQSDGAEARGLRGAGPLRACSLECAGESPLRPRQTRDTLSPRLFLQGAHPEAVALPSLKSTPRLRLAGGWRQAGVAAGRCPLGGGACWRGLSAAERGDMDAAEALMSMSCRWKAAGRRCADVRPLTPSSDVWEEAEDPLLASPVDDSQASPFCMTPPYSPPTFDAAQPPARGTRLAPIAPAPGFAPAVHRAAPQADAPRVRSHSCCHPGCGKTYFKSSHLKAHMRTHTGRAALRWEGCERRFARSDELSRHRRTHTGEKRFACPLCDSRFMRSDHLTKHARRHLASRKLPGWQVEVGQLKDFAAAPAPRPTP</sequence>
<dbReference type="Pfam" id="PF00096">
    <property type="entry name" value="zf-C2H2"/>
    <property type="match status" value="3"/>
</dbReference>
<dbReference type="GO" id="GO:0000981">
    <property type="term" value="F:DNA-binding transcription factor activity, RNA polymerase II-specific"/>
    <property type="evidence" value="ECO:0007669"/>
    <property type="project" value="TreeGrafter"/>
</dbReference>
<feature type="non-terminal residue" evidence="7">
    <location>
        <position position="353"/>
    </location>
</feature>
<dbReference type="PROSITE" id="PS00028">
    <property type="entry name" value="ZINC_FINGER_C2H2_1"/>
    <property type="match status" value="2"/>
</dbReference>
<keyword evidence="8" id="KW-1185">Reference proteome</keyword>
<dbReference type="PROSITE" id="PS50157">
    <property type="entry name" value="ZINC_FINGER_C2H2_2"/>
    <property type="match status" value="3"/>
</dbReference>
<protein>
    <submittedName>
        <fullName evidence="7">KLF10 factor</fullName>
    </submittedName>
</protein>
<dbReference type="SMART" id="SM00355">
    <property type="entry name" value="ZnF_C2H2"/>
    <property type="match status" value="3"/>
</dbReference>
<dbReference type="SUPFAM" id="SSF57667">
    <property type="entry name" value="beta-beta-alpha zinc fingers"/>
    <property type="match status" value="2"/>
</dbReference>
<evidence type="ECO:0000256" key="4">
    <source>
        <dbReference type="ARBA" id="ARBA00022833"/>
    </source>
</evidence>
<keyword evidence="2" id="KW-0677">Repeat</keyword>
<gene>
    <name evidence="7" type="primary">Klf10</name>
    <name evidence="7" type="ORF">GTO95_0008659</name>
</gene>
<dbReference type="FunFam" id="3.30.160.60:FF:000007">
    <property type="entry name" value="Basic krueppel-like factor 3"/>
    <property type="match status" value="1"/>
</dbReference>
<dbReference type="Gene3D" id="3.30.160.60">
    <property type="entry name" value="Classic Zinc Finger"/>
    <property type="match status" value="3"/>
</dbReference>
<evidence type="ECO:0000256" key="5">
    <source>
        <dbReference type="PROSITE-ProRule" id="PRU00042"/>
    </source>
</evidence>
<accession>A0A8J7T9J1</accession>
<evidence type="ECO:0000256" key="3">
    <source>
        <dbReference type="ARBA" id="ARBA00022771"/>
    </source>
</evidence>
<dbReference type="InterPro" id="IPR036236">
    <property type="entry name" value="Znf_C2H2_sf"/>
</dbReference>
<feature type="domain" description="C2H2-type" evidence="6">
    <location>
        <begin position="279"/>
        <end position="301"/>
    </location>
</feature>
<evidence type="ECO:0000259" key="6">
    <source>
        <dbReference type="PROSITE" id="PS50157"/>
    </source>
</evidence>
<dbReference type="InterPro" id="IPR013087">
    <property type="entry name" value="Znf_C2H2_type"/>
</dbReference>
<dbReference type="PANTHER" id="PTHR23235:SF64">
    <property type="entry name" value="KRUEPPEL-LIKE FACTOR 10"/>
    <property type="match status" value="1"/>
</dbReference>
<evidence type="ECO:0000256" key="2">
    <source>
        <dbReference type="ARBA" id="ARBA00022737"/>
    </source>
</evidence>